<evidence type="ECO:0000256" key="4">
    <source>
        <dbReference type="ARBA" id="ARBA00022723"/>
    </source>
</evidence>
<dbReference type="AlphaFoldDB" id="A0A4Q7V7R4"/>
<protein>
    <submittedName>
        <fullName evidence="11">Endothelin-converting enzyme</fullName>
    </submittedName>
</protein>
<dbReference type="GO" id="GO:0005886">
    <property type="term" value="C:plasma membrane"/>
    <property type="evidence" value="ECO:0007669"/>
    <property type="project" value="TreeGrafter"/>
</dbReference>
<dbReference type="SUPFAM" id="SSF55486">
    <property type="entry name" value="Metalloproteases ('zincins'), catalytic domain"/>
    <property type="match status" value="1"/>
</dbReference>
<gene>
    <name evidence="11" type="ORF">EV670_3566</name>
</gene>
<feature type="domain" description="Peptidase M13 N-terminal" evidence="10">
    <location>
        <begin position="51"/>
        <end position="432"/>
    </location>
</feature>
<feature type="domain" description="Peptidase M13 C-terminal" evidence="9">
    <location>
        <begin position="484"/>
        <end position="685"/>
    </location>
</feature>
<keyword evidence="3" id="KW-0645">Protease</keyword>
<evidence type="ECO:0000256" key="3">
    <source>
        <dbReference type="ARBA" id="ARBA00022670"/>
    </source>
</evidence>
<feature type="signal peptide" evidence="8">
    <location>
        <begin position="1"/>
        <end position="24"/>
    </location>
</feature>
<dbReference type="GO" id="GO:0004222">
    <property type="term" value="F:metalloendopeptidase activity"/>
    <property type="evidence" value="ECO:0007669"/>
    <property type="project" value="InterPro"/>
</dbReference>
<dbReference type="InterPro" id="IPR000718">
    <property type="entry name" value="Peptidase_M13"/>
</dbReference>
<comment type="caution">
    <text evidence="11">The sequence shown here is derived from an EMBL/GenBank/DDBJ whole genome shotgun (WGS) entry which is preliminary data.</text>
</comment>
<dbReference type="EMBL" id="SHKP01000010">
    <property type="protein sequence ID" value="RZT91894.1"/>
    <property type="molecule type" value="Genomic_DNA"/>
</dbReference>
<evidence type="ECO:0000256" key="2">
    <source>
        <dbReference type="ARBA" id="ARBA00007357"/>
    </source>
</evidence>
<dbReference type="PRINTS" id="PR00786">
    <property type="entry name" value="NEPRILYSIN"/>
</dbReference>
<dbReference type="Pfam" id="PF01431">
    <property type="entry name" value="Peptidase_M13"/>
    <property type="match status" value="1"/>
</dbReference>
<dbReference type="RefSeq" id="WP_130434694.1">
    <property type="nucleotide sequence ID" value="NZ_SHKP01000010.1"/>
</dbReference>
<dbReference type="GO" id="GO:0046872">
    <property type="term" value="F:metal ion binding"/>
    <property type="evidence" value="ECO:0007669"/>
    <property type="project" value="UniProtKB-KW"/>
</dbReference>
<keyword evidence="6" id="KW-0862">Zinc</keyword>
<keyword evidence="4" id="KW-0479">Metal-binding</keyword>
<dbReference type="Gene3D" id="1.10.1380.10">
    <property type="entry name" value="Neutral endopeptidase , domain2"/>
    <property type="match status" value="1"/>
</dbReference>
<reference evidence="11 12" key="1">
    <citation type="submission" date="2019-02" db="EMBL/GenBank/DDBJ databases">
        <title>Genomic Encyclopedia of Type Strains, Phase IV (KMG-IV): sequencing the most valuable type-strain genomes for metagenomic binning, comparative biology and taxonomic classification.</title>
        <authorList>
            <person name="Goeker M."/>
        </authorList>
    </citation>
    <scope>NUCLEOTIDE SEQUENCE [LARGE SCALE GENOMIC DNA]</scope>
    <source>
        <strain evidence="11 12">DSM 19570</strain>
    </source>
</reference>
<keyword evidence="8" id="KW-0732">Signal</keyword>
<dbReference type="PROSITE" id="PS51885">
    <property type="entry name" value="NEPRILYSIN"/>
    <property type="match status" value="1"/>
</dbReference>
<dbReference type="Gene3D" id="3.40.390.10">
    <property type="entry name" value="Collagenase (Catalytic Domain)"/>
    <property type="match status" value="1"/>
</dbReference>
<dbReference type="Pfam" id="PF05649">
    <property type="entry name" value="Peptidase_M13_N"/>
    <property type="match status" value="1"/>
</dbReference>
<dbReference type="CDD" id="cd08662">
    <property type="entry name" value="M13"/>
    <property type="match status" value="1"/>
</dbReference>
<accession>A0A4Q7V7R4</accession>
<dbReference type="PANTHER" id="PTHR11733:SF167">
    <property type="entry name" value="FI17812P1-RELATED"/>
    <property type="match status" value="1"/>
</dbReference>
<dbReference type="GO" id="GO:0016485">
    <property type="term" value="P:protein processing"/>
    <property type="evidence" value="ECO:0007669"/>
    <property type="project" value="TreeGrafter"/>
</dbReference>
<evidence type="ECO:0000259" key="9">
    <source>
        <dbReference type="Pfam" id="PF01431"/>
    </source>
</evidence>
<dbReference type="InterPro" id="IPR018497">
    <property type="entry name" value="Peptidase_M13_C"/>
</dbReference>
<feature type="chain" id="PRO_5020533192" evidence="8">
    <location>
        <begin position="25"/>
        <end position="686"/>
    </location>
</feature>
<name>A0A4Q7V7R4_9BURK</name>
<evidence type="ECO:0000256" key="7">
    <source>
        <dbReference type="ARBA" id="ARBA00023049"/>
    </source>
</evidence>
<dbReference type="Proteomes" id="UP000293671">
    <property type="component" value="Unassembled WGS sequence"/>
</dbReference>
<evidence type="ECO:0000256" key="8">
    <source>
        <dbReference type="SAM" id="SignalP"/>
    </source>
</evidence>
<evidence type="ECO:0000313" key="12">
    <source>
        <dbReference type="Proteomes" id="UP000293671"/>
    </source>
</evidence>
<dbReference type="PANTHER" id="PTHR11733">
    <property type="entry name" value="ZINC METALLOPROTEASE FAMILY M13 NEPRILYSIN-RELATED"/>
    <property type="match status" value="1"/>
</dbReference>
<keyword evidence="7" id="KW-0482">Metalloprotease</keyword>
<organism evidence="11 12">
    <name type="scientific">Rivibacter subsaxonicus</name>
    <dbReference type="NCBI Taxonomy" id="457575"/>
    <lineage>
        <taxon>Bacteria</taxon>
        <taxon>Pseudomonadati</taxon>
        <taxon>Pseudomonadota</taxon>
        <taxon>Betaproteobacteria</taxon>
        <taxon>Burkholderiales</taxon>
        <taxon>Rivibacter</taxon>
    </lineage>
</organism>
<dbReference type="InterPro" id="IPR024079">
    <property type="entry name" value="MetalloPept_cat_dom_sf"/>
</dbReference>
<keyword evidence="5" id="KW-0378">Hydrolase</keyword>
<sequence>MPLFSPRRLAPLLALLLLAGAAPARQPQPLSTLPYAPSLDPSSLDREVDACVDFHRFSCGGWMKNNPIPPDEAGWSVYAKLQDENLRYLWGLLIAAAEPGSARAAHEQKAGDYFAACVAAETAADADTGLAALAGPLAAIEQLDSRAALAPLLAGLHRLGAGHSLFRFGAEQDAADSSQVIAVADAAGLGLPDRDHYFKRDKASLALKRAYQAHVARSFELAGATPVQARSAAREVLGIETALAAASLTSEQKRDPRGVYHRMTLAELQGLAPGFDWRAYLEASGVAADTALNVTQPRFMRALGGLLAGRPLAEWKSYLRWHLLRSQSPYLSPAFAQAHFDFYGKTLEGIESMPPRWKQCVQWVDRDLGEALGQMFVEKTFAPATRDAAVAMTRHIEDAMRARIEALDWMSEPTKAAALAKLQAISDKVGYPERWRDYGGLAIAREGFVGNVQRSLGFERARQLAKIGRPLDRGEWFMTPPTVNAYYDPQMNSINFPAGILQPPLFDPRMDDAPNYGNTGATIGHELTHAFDDEGRQFDAQGNLRDWWTKQDAAAFKQRAQCVVDQYSHYTVVDEIRINGRLTLGEDVADLGGTILAYAAWKAATAGQDLQARDGFTPEQRFFIGMAQWACGNERPERLRLQALNDPHSPARHRVNGVLANMPEFAQAFACKPDQPMVRAKPCRVW</sequence>
<evidence type="ECO:0000313" key="11">
    <source>
        <dbReference type="EMBL" id="RZT91894.1"/>
    </source>
</evidence>
<comment type="similarity">
    <text evidence="2">Belongs to the peptidase M13 family.</text>
</comment>
<evidence type="ECO:0000256" key="1">
    <source>
        <dbReference type="ARBA" id="ARBA00001947"/>
    </source>
</evidence>
<keyword evidence="12" id="KW-1185">Reference proteome</keyword>
<evidence type="ECO:0000259" key="10">
    <source>
        <dbReference type="Pfam" id="PF05649"/>
    </source>
</evidence>
<proteinExistence type="inferred from homology"/>
<dbReference type="InterPro" id="IPR008753">
    <property type="entry name" value="Peptidase_M13_N"/>
</dbReference>
<comment type="cofactor">
    <cofactor evidence="1">
        <name>Zn(2+)</name>
        <dbReference type="ChEBI" id="CHEBI:29105"/>
    </cofactor>
</comment>
<dbReference type="InterPro" id="IPR042089">
    <property type="entry name" value="Peptidase_M13_dom_2"/>
</dbReference>
<evidence type="ECO:0000256" key="6">
    <source>
        <dbReference type="ARBA" id="ARBA00022833"/>
    </source>
</evidence>
<dbReference type="OrthoDB" id="9775677at2"/>
<evidence type="ECO:0000256" key="5">
    <source>
        <dbReference type="ARBA" id="ARBA00022801"/>
    </source>
</evidence>